<keyword evidence="3" id="KW-1185">Reference proteome</keyword>
<accession>A0A8S4QZF6</accession>
<feature type="region of interest" description="Disordered" evidence="1">
    <location>
        <begin position="25"/>
        <end position="121"/>
    </location>
</feature>
<dbReference type="Proteomes" id="UP000838756">
    <property type="component" value="Unassembled WGS sequence"/>
</dbReference>
<dbReference type="AlphaFoldDB" id="A0A8S4QZF6"/>
<gene>
    <name evidence="2" type="primary">jg43</name>
    <name evidence="2" type="ORF">PAEG_LOCUS7400</name>
</gene>
<evidence type="ECO:0000256" key="1">
    <source>
        <dbReference type="SAM" id="MobiDB-lite"/>
    </source>
</evidence>
<feature type="region of interest" description="Disordered" evidence="1">
    <location>
        <begin position="1"/>
        <end position="20"/>
    </location>
</feature>
<dbReference type="OrthoDB" id="6379801at2759"/>
<evidence type="ECO:0000313" key="2">
    <source>
        <dbReference type="EMBL" id="CAH2226705.1"/>
    </source>
</evidence>
<feature type="compositionally biased region" description="Low complexity" evidence="1">
    <location>
        <begin position="64"/>
        <end position="86"/>
    </location>
</feature>
<dbReference type="EMBL" id="CAKXAJ010021861">
    <property type="protein sequence ID" value="CAH2226705.1"/>
    <property type="molecule type" value="Genomic_DNA"/>
</dbReference>
<feature type="non-terminal residue" evidence="2">
    <location>
        <position position="1"/>
    </location>
</feature>
<reference evidence="2" key="1">
    <citation type="submission" date="2022-03" db="EMBL/GenBank/DDBJ databases">
        <authorList>
            <person name="Lindestad O."/>
        </authorList>
    </citation>
    <scope>NUCLEOTIDE SEQUENCE</scope>
</reference>
<sequence>NRNRRAGTIARTATARRTTAATLHAEADAPGSLTAAANQPGRPPGSKRRRKRGKRAQARKKSMLPTSSATVPTSSSSTTAPPSVLPRNEPSKPTVVAAPERGTKAKRVGVPQPAAQPARGHLDPRLTRIIGILNEVLMAIQEQRDPVPLILGCIMELCNG</sequence>
<protein>
    <submittedName>
        <fullName evidence="2">Jg43 protein</fullName>
    </submittedName>
</protein>
<feature type="compositionally biased region" description="Basic residues" evidence="1">
    <location>
        <begin position="45"/>
        <end position="62"/>
    </location>
</feature>
<organism evidence="2 3">
    <name type="scientific">Pararge aegeria aegeria</name>
    <dbReference type="NCBI Taxonomy" id="348720"/>
    <lineage>
        <taxon>Eukaryota</taxon>
        <taxon>Metazoa</taxon>
        <taxon>Ecdysozoa</taxon>
        <taxon>Arthropoda</taxon>
        <taxon>Hexapoda</taxon>
        <taxon>Insecta</taxon>
        <taxon>Pterygota</taxon>
        <taxon>Neoptera</taxon>
        <taxon>Endopterygota</taxon>
        <taxon>Lepidoptera</taxon>
        <taxon>Glossata</taxon>
        <taxon>Ditrysia</taxon>
        <taxon>Papilionoidea</taxon>
        <taxon>Nymphalidae</taxon>
        <taxon>Satyrinae</taxon>
        <taxon>Satyrini</taxon>
        <taxon>Parargina</taxon>
        <taxon>Pararge</taxon>
    </lineage>
</organism>
<proteinExistence type="predicted"/>
<name>A0A8S4QZF6_9NEOP</name>
<evidence type="ECO:0000313" key="3">
    <source>
        <dbReference type="Proteomes" id="UP000838756"/>
    </source>
</evidence>
<comment type="caution">
    <text evidence="2">The sequence shown here is derived from an EMBL/GenBank/DDBJ whole genome shotgun (WGS) entry which is preliminary data.</text>
</comment>